<reference evidence="2 3" key="1">
    <citation type="submission" date="2012-02" db="EMBL/GenBank/DDBJ databases">
        <title>Complete genome sequence of Caldilinea aerophila DSM 14535 (= NBRC 102666).</title>
        <authorList>
            <person name="Oguchi A."/>
            <person name="Hosoyama A."/>
            <person name="Sekine M."/>
            <person name="Fukai R."/>
            <person name="Kato Y."/>
            <person name="Nakamura S."/>
            <person name="Hanada S."/>
            <person name="Yamazaki S."/>
            <person name="Fujita N."/>
        </authorList>
    </citation>
    <scope>NUCLEOTIDE SEQUENCE [LARGE SCALE GENOMIC DNA]</scope>
    <source>
        <strain evidence="3">DSM 14535 / JCM 11387 / NBRC 104270 / STL-6-O1</strain>
    </source>
</reference>
<organism evidence="2 3">
    <name type="scientific">Caldilinea aerophila (strain DSM 14535 / JCM 11387 / NBRC 104270 / STL-6-O1)</name>
    <dbReference type="NCBI Taxonomy" id="926550"/>
    <lineage>
        <taxon>Bacteria</taxon>
        <taxon>Bacillati</taxon>
        <taxon>Chloroflexota</taxon>
        <taxon>Caldilineae</taxon>
        <taxon>Caldilineales</taxon>
        <taxon>Caldilineaceae</taxon>
        <taxon>Caldilinea</taxon>
    </lineage>
</organism>
<dbReference type="Proteomes" id="UP000007880">
    <property type="component" value="Chromosome"/>
</dbReference>
<dbReference type="EMBL" id="AP012337">
    <property type="protein sequence ID" value="BAM01369.1"/>
    <property type="molecule type" value="Genomic_DNA"/>
</dbReference>
<dbReference type="Pfam" id="PF12770">
    <property type="entry name" value="CHAT"/>
    <property type="match status" value="1"/>
</dbReference>
<dbReference type="HOGENOM" id="CLU_397768_0_0_0"/>
<evidence type="ECO:0000313" key="2">
    <source>
        <dbReference type="EMBL" id="BAM01369.1"/>
    </source>
</evidence>
<keyword evidence="3" id="KW-1185">Reference proteome</keyword>
<accession>I0I7Y1</accession>
<dbReference type="KEGG" id="cap:CLDAP_33290"/>
<dbReference type="OrthoDB" id="138165at2"/>
<sequence>MNRADIPELLHAYCRLVSDEVGDWAQWIAQFARVLERLQHPPAGDLSAVAQGLPFAPLLIALGHYVDGRDPDAVTVLQQAYDAFVDTRALVTEVTATITEASVAALRARSRAGALAVFLAACGAHEEALWLFSRLEGARRPRSPWETELLARSLLNVRQLPGALQVAWEGIQDQLWRRNRLDSGALRLNFGGSVGFSLTRLAAAAVWAEADDDANVWRGLHLCELGRDPLLAEIVHTINRAPFPILARMPVIRPCWAAEAAAFQWRDLLARVLIEHGPGSMAEAVEQQYHAAESATKAAKTNLRQTAPSLYSMFFAPGRALLRSPVAPGVIEESQKSLTPGTAVLGYEVLEDQVYAWALTHDRLTMQCLAISPSELAEHVAAVYESCRAGALAAEPRLAPLSEALLHWAEGILEVNERLLIVSSGALRALPFAVLPWHGQPLLASHTCSILPTLSLLPDLGSHKSVDYRNATVAAFGDPSGARWTSPTGAVVAPPRLQHAAREAQEVVRIAGERGQPAVCGPDATRDAVVAALQATDIVHLAMHARFCQEAPLFSAFLLANGEQLTVVDLIGINSRADLIVASACSTGESNSTSGDDVLGISRGLLACGARVAVVSLWPVDDEHTADLMIAFYRALFDGLDPARALREAQLTFLYGGPLAPARAREVPSEKVSASSGTGTERFWAPFIVVGV</sequence>
<feature type="domain" description="CHAT" evidence="1">
    <location>
        <begin position="414"/>
        <end position="691"/>
    </location>
</feature>
<dbReference type="AlphaFoldDB" id="I0I7Y1"/>
<dbReference type="RefSeq" id="WP_014434595.1">
    <property type="nucleotide sequence ID" value="NC_017079.1"/>
</dbReference>
<dbReference type="PANTHER" id="PTHR10098:SF108">
    <property type="entry name" value="TETRATRICOPEPTIDE REPEAT PROTEIN 28"/>
    <property type="match status" value="1"/>
</dbReference>
<protein>
    <recommendedName>
        <fullName evidence="1">CHAT domain-containing protein</fullName>
    </recommendedName>
</protein>
<evidence type="ECO:0000259" key="1">
    <source>
        <dbReference type="Pfam" id="PF12770"/>
    </source>
</evidence>
<proteinExistence type="predicted"/>
<dbReference type="eggNOG" id="COG4995">
    <property type="taxonomic scope" value="Bacteria"/>
</dbReference>
<gene>
    <name evidence="2" type="ordered locus">CLDAP_33290</name>
</gene>
<dbReference type="STRING" id="926550.CLDAP_33290"/>
<name>I0I7Y1_CALAS</name>
<dbReference type="PANTHER" id="PTHR10098">
    <property type="entry name" value="RAPSYN-RELATED"/>
    <property type="match status" value="1"/>
</dbReference>
<dbReference type="InterPro" id="IPR024983">
    <property type="entry name" value="CHAT_dom"/>
</dbReference>
<evidence type="ECO:0000313" key="3">
    <source>
        <dbReference type="Proteomes" id="UP000007880"/>
    </source>
</evidence>